<comment type="similarity">
    <text evidence="1">Belongs to the LysR transcriptional regulatory family.</text>
</comment>
<dbReference type="InterPro" id="IPR036390">
    <property type="entry name" value="WH_DNA-bd_sf"/>
</dbReference>
<keyword evidence="2" id="KW-0805">Transcription regulation</keyword>
<keyword evidence="7" id="KW-1185">Reference proteome</keyword>
<evidence type="ECO:0000256" key="3">
    <source>
        <dbReference type="ARBA" id="ARBA00023125"/>
    </source>
</evidence>
<accession>A0ABN8E9C6</accession>
<dbReference type="SUPFAM" id="SSF53850">
    <property type="entry name" value="Periplasmic binding protein-like II"/>
    <property type="match status" value="1"/>
</dbReference>
<evidence type="ECO:0000259" key="5">
    <source>
        <dbReference type="PROSITE" id="PS50931"/>
    </source>
</evidence>
<feature type="domain" description="HTH lysR-type" evidence="5">
    <location>
        <begin position="6"/>
        <end position="63"/>
    </location>
</feature>
<evidence type="ECO:0000256" key="2">
    <source>
        <dbReference type="ARBA" id="ARBA00023015"/>
    </source>
</evidence>
<dbReference type="PANTHER" id="PTHR30126">
    <property type="entry name" value="HTH-TYPE TRANSCRIPTIONAL REGULATOR"/>
    <property type="match status" value="1"/>
</dbReference>
<dbReference type="RefSeq" id="WP_237361986.1">
    <property type="nucleotide sequence ID" value="NZ_CAKLDM010000002.1"/>
</dbReference>
<name>A0ABN8E9C6_9VIBR</name>
<keyword evidence="3" id="KW-0238">DNA-binding</keyword>
<dbReference type="PANTHER" id="PTHR30126:SF94">
    <property type="entry name" value="LYSR FAMILY TRANSCRIPTIONAL REGULATOR"/>
    <property type="match status" value="1"/>
</dbReference>
<evidence type="ECO:0000313" key="6">
    <source>
        <dbReference type="EMBL" id="CAH0539947.1"/>
    </source>
</evidence>
<dbReference type="Gene3D" id="3.40.190.10">
    <property type="entry name" value="Periplasmic binding protein-like II"/>
    <property type="match status" value="2"/>
</dbReference>
<evidence type="ECO:0000256" key="1">
    <source>
        <dbReference type="ARBA" id="ARBA00009437"/>
    </source>
</evidence>
<dbReference type="EMBL" id="CAKLDM010000002">
    <property type="protein sequence ID" value="CAH0539947.1"/>
    <property type="molecule type" value="Genomic_DNA"/>
</dbReference>
<dbReference type="InterPro" id="IPR000847">
    <property type="entry name" value="LysR_HTH_N"/>
</dbReference>
<sequence length="318" mass="35739">MKELGFDLKTLEVFIVTAQTGNMTMAAKQLGLTQSSVSQTLANLERNLDAQLLDRSVRPAGLTIAGRYVYEQANKLIAKAKSVRQVVLQDKFEKIHSLRVAMVDSLASHLSTPLVKLIKHHSESWTISTELSQLARESLIQRDVDIVISDDPSEQNEYLARFPIVKEPFLVVLPKSYEGKNLTLEQISKELDLIRYADDSFLGRTIEGYISRSALNAPEKVKLDNTQSVLSCVSAGLGWTITTPLCLLQNGIPREELTCLALPELEGLYRELSLYSRQNELDNLPLCMSQNSQQIIRDKFLPKLEKELPWLSEQVQIG</sequence>
<proteinExistence type="inferred from homology"/>
<evidence type="ECO:0000313" key="7">
    <source>
        <dbReference type="Proteomes" id="UP000838748"/>
    </source>
</evidence>
<evidence type="ECO:0000256" key="4">
    <source>
        <dbReference type="ARBA" id="ARBA00023163"/>
    </source>
</evidence>
<dbReference type="Pfam" id="PF03466">
    <property type="entry name" value="LysR_substrate"/>
    <property type="match status" value="1"/>
</dbReference>
<comment type="caution">
    <text evidence="6">The sequence shown here is derived from an EMBL/GenBank/DDBJ whole genome shotgun (WGS) entry which is preliminary data.</text>
</comment>
<dbReference type="CDD" id="cd05466">
    <property type="entry name" value="PBP2_LTTR_substrate"/>
    <property type="match status" value="1"/>
</dbReference>
<protein>
    <submittedName>
        <fullName evidence="6">HTH-type transcriptional activator CmpR</fullName>
    </submittedName>
</protein>
<dbReference type="PRINTS" id="PR00039">
    <property type="entry name" value="HTHLYSR"/>
</dbReference>
<dbReference type="InterPro" id="IPR036388">
    <property type="entry name" value="WH-like_DNA-bd_sf"/>
</dbReference>
<dbReference type="Proteomes" id="UP000838748">
    <property type="component" value="Unassembled WGS sequence"/>
</dbReference>
<dbReference type="PROSITE" id="PS50931">
    <property type="entry name" value="HTH_LYSR"/>
    <property type="match status" value="1"/>
</dbReference>
<gene>
    <name evidence="6" type="primary">cmpR_2</name>
    <name evidence="6" type="ORF">VMF7928_02538</name>
</gene>
<dbReference type="SUPFAM" id="SSF46785">
    <property type="entry name" value="Winged helix' DNA-binding domain"/>
    <property type="match status" value="1"/>
</dbReference>
<keyword evidence="4" id="KW-0804">Transcription</keyword>
<dbReference type="InterPro" id="IPR005119">
    <property type="entry name" value="LysR_subst-bd"/>
</dbReference>
<organism evidence="6 7">
    <name type="scientific">Vibrio marisflavi CECT 7928</name>
    <dbReference type="NCBI Taxonomy" id="634439"/>
    <lineage>
        <taxon>Bacteria</taxon>
        <taxon>Pseudomonadati</taxon>
        <taxon>Pseudomonadota</taxon>
        <taxon>Gammaproteobacteria</taxon>
        <taxon>Vibrionales</taxon>
        <taxon>Vibrionaceae</taxon>
        <taxon>Vibrio</taxon>
    </lineage>
</organism>
<dbReference type="Pfam" id="PF00126">
    <property type="entry name" value="HTH_1"/>
    <property type="match status" value="1"/>
</dbReference>
<reference evidence="6" key="1">
    <citation type="submission" date="2021-11" db="EMBL/GenBank/DDBJ databases">
        <authorList>
            <person name="Rodrigo-Torres L."/>
            <person name="Arahal R. D."/>
            <person name="Lucena T."/>
        </authorList>
    </citation>
    <scope>NUCLEOTIDE SEQUENCE</scope>
    <source>
        <strain evidence="6">CECT 7928</strain>
    </source>
</reference>
<dbReference type="Gene3D" id="1.10.10.10">
    <property type="entry name" value="Winged helix-like DNA-binding domain superfamily/Winged helix DNA-binding domain"/>
    <property type="match status" value="1"/>
</dbReference>